<dbReference type="InterPro" id="IPR036291">
    <property type="entry name" value="NAD(P)-bd_dom_sf"/>
</dbReference>
<protein>
    <submittedName>
        <fullName evidence="2">NAD-dependent epimerase/dehydratase family protein</fullName>
    </submittedName>
</protein>
<dbReference type="PANTHER" id="PTHR43355:SF2">
    <property type="entry name" value="FLAVIN REDUCTASE (NADPH)"/>
    <property type="match status" value="1"/>
</dbReference>
<dbReference type="SUPFAM" id="SSF51735">
    <property type="entry name" value="NAD(P)-binding Rossmann-fold domains"/>
    <property type="match status" value="1"/>
</dbReference>
<accession>A0A4Z0JDD1</accession>
<gene>
    <name evidence="2" type="ORF">EGT51_01605</name>
</gene>
<evidence type="ECO:0000259" key="1">
    <source>
        <dbReference type="Pfam" id="PF01370"/>
    </source>
</evidence>
<dbReference type="AlphaFoldDB" id="A0A4Z0JDD1"/>
<evidence type="ECO:0000313" key="3">
    <source>
        <dbReference type="Proteomes" id="UP000297348"/>
    </source>
</evidence>
<dbReference type="Proteomes" id="UP000297348">
    <property type="component" value="Unassembled WGS sequence"/>
</dbReference>
<organism evidence="2 3">
    <name type="scientific">Levilactobacillus suantsaiihabitans</name>
    <dbReference type="NCBI Taxonomy" id="2487722"/>
    <lineage>
        <taxon>Bacteria</taxon>
        <taxon>Bacillati</taxon>
        <taxon>Bacillota</taxon>
        <taxon>Bacilli</taxon>
        <taxon>Lactobacillales</taxon>
        <taxon>Lactobacillaceae</taxon>
        <taxon>Levilactobacillus</taxon>
    </lineage>
</organism>
<sequence length="214" mass="23160">MKIAVIGAFGKSGQAIIHEAKQRGHTVLAIAHRDHPDITLGADHLLIKDLFDLTKADLADVDAVIDAVSAWTPATFAVHTTGISHLASLLAGTATRYLKVGGAGTLYINAEHTQMLKNRADYPADWLPLADVLVASLNRLRSYSNLAWTYVTPAFNYDATGAATGHYHVDGEDYLATDDANSYISYADYATGMIDLLESGRYVRQRITLVGGER</sequence>
<dbReference type="Pfam" id="PF01370">
    <property type="entry name" value="Epimerase"/>
    <property type="match status" value="1"/>
</dbReference>
<feature type="domain" description="NAD-dependent epimerase/dehydratase" evidence="1">
    <location>
        <begin position="3"/>
        <end position="86"/>
    </location>
</feature>
<dbReference type="GO" id="GO:0016646">
    <property type="term" value="F:oxidoreductase activity, acting on the CH-NH group of donors, NAD or NADP as acceptor"/>
    <property type="evidence" value="ECO:0007669"/>
    <property type="project" value="TreeGrafter"/>
</dbReference>
<proteinExistence type="predicted"/>
<dbReference type="EMBL" id="RKLX01000001">
    <property type="protein sequence ID" value="TGD20472.1"/>
    <property type="molecule type" value="Genomic_DNA"/>
</dbReference>
<dbReference type="PANTHER" id="PTHR43355">
    <property type="entry name" value="FLAVIN REDUCTASE (NADPH)"/>
    <property type="match status" value="1"/>
</dbReference>
<name>A0A4Z0JDD1_9LACO</name>
<dbReference type="RefSeq" id="WP_135367040.1">
    <property type="nucleotide sequence ID" value="NZ_RKLX01000001.1"/>
</dbReference>
<dbReference type="InterPro" id="IPR051606">
    <property type="entry name" value="Polyketide_Oxido-like"/>
</dbReference>
<keyword evidence="3" id="KW-1185">Reference proteome</keyword>
<dbReference type="Gene3D" id="3.40.50.720">
    <property type="entry name" value="NAD(P)-binding Rossmann-like Domain"/>
    <property type="match status" value="1"/>
</dbReference>
<evidence type="ECO:0000313" key="2">
    <source>
        <dbReference type="EMBL" id="TGD20472.1"/>
    </source>
</evidence>
<dbReference type="InterPro" id="IPR001509">
    <property type="entry name" value="Epimerase_deHydtase"/>
</dbReference>
<dbReference type="OrthoDB" id="9785372at2"/>
<comment type="caution">
    <text evidence="2">The sequence shown here is derived from an EMBL/GenBank/DDBJ whole genome shotgun (WGS) entry which is preliminary data.</text>
</comment>
<reference evidence="2 3" key="1">
    <citation type="submission" date="2018-10" db="EMBL/GenBank/DDBJ databases">
        <title>Lactobacillus sp. R7 and Lactobacillus sp. R19 isolated from fermented mustard green product of Taiwan.</title>
        <authorList>
            <person name="Lin S.-T."/>
        </authorList>
    </citation>
    <scope>NUCLEOTIDE SEQUENCE [LARGE SCALE GENOMIC DNA]</scope>
    <source>
        <strain evidence="2 3">BCRC 81129</strain>
    </source>
</reference>